<dbReference type="Gene3D" id="1.20.5.420">
    <property type="entry name" value="Immunoglobulin FC, subunit C"/>
    <property type="match status" value="1"/>
</dbReference>
<protein>
    <recommendedName>
        <fullName evidence="3">Ferritin-like domain-containing protein</fullName>
    </recommendedName>
</protein>
<organism evidence="1 2">
    <name type="scientific">Paenibacillus azoreducens</name>
    <dbReference type="NCBI Taxonomy" id="116718"/>
    <lineage>
        <taxon>Bacteria</taxon>
        <taxon>Bacillati</taxon>
        <taxon>Bacillota</taxon>
        <taxon>Bacilli</taxon>
        <taxon>Bacillales</taxon>
        <taxon>Paenibacillaceae</taxon>
        <taxon>Paenibacillus</taxon>
    </lineage>
</organism>
<dbReference type="EMBL" id="BORT01000030">
    <property type="protein sequence ID" value="GIO50310.1"/>
    <property type="molecule type" value="Genomic_DNA"/>
</dbReference>
<proteinExistence type="predicted"/>
<dbReference type="Proteomes" id="UP000682811">
    <property type="component" value="Unassembled WGS sequence"/>
</dbReference>
<accession>A0A919YKF4</accession>
<dbReference type="CDD" id="cd00657">
    <property type="entry name" value="Ferritin_like"/>
    <property type="match status" value="1"/>
</dbReference>
<dbReference type="SUPFAM" id="SSF47240">
    <property type="entry name" value="Ferritin-like"/>
    <property type="match status" value="1"/>
</dbReference>
<sequence length="145" mass="16810">MMPYEFYYRPSTNPDAALAGDLIKAINGEYSAIICYDQLAKLAPAGEARSRILEIRKDEIKHLHFFQQEYTRVTGQTHQPVQTEACPEDYKAGLVSSFKDEQETVDFYLGLSDRAQDPRLKEQLRRIAMDEQNHAVWFLYLMSNQ</sequence>
<dbReference type="AlphaFoldDB" id="A0A919YKF4"/>
<dbReference type="Gene3D" id="6.10.140.1960">
    <property type="match status" value="1"/>
</dbReference>
<evidence type="ECO:0000313" key="1">
    <source>
        <dbReference type="EMBL" id="GIO50310.1"/>
    </source>
</evidence>
<dbReference type="InterPro" id="IPR009078">
    <property type="entry name" value="Ferritin-like_SF"/>
</dbReference>
<evidence type="ECO:0008006" key="3">
    <source>
        <dbReference type="Google" id="ProtNLM"/>
    </source>
</evidence>
<evidence type="ECO:0000313" key="2">
    <source>
        <dbReference type="Proteomes" id="UP000682811"/>
    </source>
</evidence>
<name>A0A919YKF4_9BACL</name>
<reference evidence="1 2" key="1">
    <citation type="submission" date="2021-03" db="EMBL/GenBank/DDBJ databases">
        <title>Antimicrobial resistance genes in bacteria isolated from Japanese honey, and their potential for conferring macrolide and lincosamide resistance in the American foulbrood pathogen Paenibacillus larvae.</title>
        <authorList>
            <person name="Okamoto M."/>
            <person name="Kumagai M."/>
            <person name="Kanamori H."/>
            <person name="Takamatsu D."/>
        </authorList>
    </citation>
    <scope>NUCLEOTIDE SEQUENCE [LARGE SCALE GENOMIC DNA]</scope>
    <source>
        <strain evidence="1 2">J34TS1</strain>
    </source>
</reference>
<comment type="caution">
    <text evidence="1">The sequence shown here is derived from an EMBL/GenBank/DDBJ whole genome shotgun (WGS) entry which is preliminary data.</text>
</comment>
<gene>
    <name evidence="1" type="ORF">J34TS1_50750</name>
</gene>
<keyword evidence="2" id="KW-1185">Reference proteome</keyword>